<name>A0ABM9C6G8_9BACL</name>
<dbReference type="Proteomes" id="UP000838821">
    <property type="component" value="Unassembled WGS sequence"/>
</dbReference>
<organism evidence="2 3">
    <name type="scientific">Paenibacillus allorhizoplanae</name>
    <dbReference type="NCBI Taxonomy" id="2905648"/>
    <lineage>
        <taxon>Bacteria</taxon>
        <taxon>Bacillati</taxon>
        <taxon>Bacillota</taxon>
        <taxon>Bacilli</taxon>
        <taxon>Bacillales</taxon>
        <taxon>Paenibacillaceae</taxon>
        <taxon>Paenibacillus</taxon>
    </lineage>
</organism>
<dbReference type="EMBL" id="CAKMMW010000006">
    <property type="protein sequence ID" value="CAH1204471.1"/>
    <property type="molecule type" value="Genomic_DNA"/>
</dbReference>
<evidence type="ECO:0000313" key="2">
    <source>
        <dbReference type="EMBL" id="CAH1204471.1"/>
    </source>
</evidence>
<keyword evidence="1" id="KW-1133">Transmembrane helix</keyword>
<evidence type="ECO:0000256" key="1">
    <source>
        <dbReference type="SAM" id="Phobius"/>
    </source>
</evidence>
<protein>
    <recommendedName>
        <fullName evidence="4">YlaH-like protein</fullName>
    </recommendedName>
</protein>
<dbReference type="Pfam" id="PF14036">
    <property type="entry name" value="YlaH"/>
    <property type="match status" value="1"/>
</dbReference>
<proteinExistence type="predicted"/>
<keyword evidence="3" id="KW-1185">Reference proteome</keyword>
<dbReference type="InterPro" id="IPR025620">
    <property type="entry name" value="YlaH"/>
</dbReference>
<reference evidence="2" key="1">
    <citation type="submission" date="2022-01" db="EMBL/GenBank/DDBJ databases">
        <authorList>
            <person name="Criscuolo A."/>
        </authorList>
    </citation>
    <scope>NUCLEOTIDE SEQUENCE</scope>
    <source>
        <strain evidence="2">CIP111891</strain>
    </source>
</reference>
<feature type="transmembrane region" description="Helical" evidence="1">
    <location>
        <begin position="6"/>
        <end position="26"/>
    </location>
</feature>
<comment type="caution">
    <text evidence="2">The sequence shown here is derived from an EMBL/GenBank/DDBJ whole genome shotgun (WGS) entry which is preliminary data.</text>
</comment>
<evidence type="ECO:0008006" key="4">
    <source>
        <dbReference type="Google" id="ProtNLM"/>
    </source>
</evidence>
<accession>A0ABM9C6G8</accession>
<keyword evidence="1" id="KW-0812">Transmembrane</keyword>
<keyword evidence="1" id="KW-0472">Membrane</keyword>
<feature type="transmembrane region" description="Helical" evidence="1">
    <location>
        <begin position="38"/>
        <end position="58"/>
    </location>
</feature>
<evidence type="ECO:0000313" key="3">
    <source>
        <dbReference type="Proteomes" id="UP000838821"/>
    </source>
</evidence>
<feature type="transmembrane region" description="Helical" evidence="1">
    <location>
        <begin position="64"/>
        <end position="85"/>
    </location>
</feature>
<sequence length="94" mass="10930">MTALNEWFANHLLITYLLIFVFMSYVYNKVFRTRKLPVLKTALIYVLLAIGSVMLLVFQIVGLPIVLCLAVAISLMFMVRIRYFIEKRTGKRPT</sequence>
<gene>
    <name evidence="2" type="ORF">PAECIP111891_02514</name>
</gene>